<evidence type="ECO:0000256" key="2">
    <source>
        <dbReference type="SAM" id="Phobius"/>
    </source>
</evidence>
<evidence type="ECO:0000313" key="4">
    <source>
        <dbReference type="Proteomes" id="UP000256869"/>
    </source>
</evidence>
<feature type="compositionally biased region" description="Basic and acidic residues" evidence="1">
    <location>
        <begin position="78"/>
        <end position="96"/>
    </location>
</feature>
<feature type="transmembrane region" description="Helical" evidence="2">
    <location>
        <begin position="7"/>
        <end position="28"/>
    </location>
</feature>
<dbReference type="Proteomes" id="UP000256869">
    <property type="component" value="Unassembled WGS sequence"/>
</dbReference>
<proteinExistence type="predicted"/>
<dbReference type="EMBL" id="QRDY01000001">
    <property type="protein sequence ID" value="RED66057.1"/>
    <property type="molecule type" value="Genomic_DNA"/>
</dbReference>
<keyword evidence="4" id="KW-1185">Reference proteome</keyword>
<keyword evidence="2" id="KW-1133">Transmembrane helix</keyword>
<feature type="region of interest" description="Disordered" evidence="1">
    <location>
        <begin position="68"/>
        <end position="126"/>
    </location>
</feature>
<gene>
    <name evidence="3" type="ORF">DFP95_101555</name>
</gene>
<evidence type="ECO:0000256" key="1">
    <source>
        <dbReference type="SAM" id="MobiDB-lite"/>
    </source>
</evidence>
<reference evidence="3 4" key="1">
    <citation type="submission" date="2018-07" db="EMBL/GenBank/DDBJ databases">
        <title>Genomic Encyclopedia of Type Strains, Phase III (KMG-III): the genomes of soil and plant-associated and newly described type strains.</title>
        <authorList>
            <person name="Whitman W."/>
        </authorList>
    </citation>
    <scope>NUCLEOTIDE SEQUENCE [LARGE SCALE GENOMIC DNA]</scope>
    <source>
        <strain evidence="3 4">CECT 8236</strain>
    </source>
</reference>
<feature type="compositionally biased region" description="Polar residues" evidence="1">
    <location>
        <begin position="112"/>
        <end position="121"/>
    </location>
</feature>
<evidence type="ECO:0000313" key="3">
    <source>
        <dbReference type="EMBL" id="RED66057.1"/>
    </source>
</evidence>
<dbReference type="OrthoDB" id="2616345at2"/>
<accession>A0A3D9IWS4</accession>
<sequence length="190" mass="20836">MRKYRNWLIGFGVGIIIGASMLQMILVAKDQSAMVAQESLTRDQLDAEAEKAGLVLLTEEQLNDKVEEAVAASQEQSNKGDDNGQEGIKDSDDEALKTPAPSDSPVPEESGPASTDDNGQEVTEPVFLRVDYGMTLTEVADELKKLGLIDDAKDFINEARPISKKMKVGKSEFTGKPTYEQIMNELTRKK</sequence>
<protein>
    <recommendedName>
        <fullName evidence="5">YceG-like family protein</fullName>
    </recommendedName>
</protein>
<keyword evidence="2" id="KW-0812">Transmembrane</keyword>
<comment type="caution">
    <text evidence="3">The sequence shown here is derived from an EMBL/GenBank/DDBJ whole genome shotgun (WGS) entry which is preliminary data.</text>
</comment>
<keyword evidence="2" id="KW-0472">Membrane</keyword>
<organism evidence="3 4">
    <name type="scientific">Cohnella lupini</name>
    <dbReference type="NCBI Taxonomy" id="1294267"/>
    <lineage>
        <taxon>Bacteria</taxon>
        <taxon>Bacillati</taxon>
        <taxon>Bacillota</taxon>
        <taxon>Bacilli</taxon>
        <taxon>Bacillales</taxon>
        <taxon>Paenibacillaceae</taxon>
        <taxon>Cohnella</taxon>
    </lineage>
</organism>
<evidence type="ECO:0008006" key="5">
    <source>
        <dbReference type="Google" id="ProtNLM"/>
    </source>
</evidence>
<dbReference type="AlphaFoldDB" id="A0A3D9IWS4"/>
<dbReference type="RefSeq" id="WP_115991008.1">
    <property type="nucleotide sequence ID" value="NZ_QRDY01000001.1"/>
</dbReference>
<dbReference type="Gene3D" id="3.30.1490.480">
    <property type="entry name" value="Endolytic murein transglycosylase"/>
    <property type="match status" value="1"/>
</dbReference>
<name>A0A3D9IWS4_9BACL</name>